<feature type="domain" description="Peptidase S9 prolyl oligopeptidase catalytic" evidence="1">
    <location>
        <begin position="406"/>
        <end position="615"/>
    </location>
</feature>
<dbReference type="OrthoDB" id="128799at2"/>
<dbReference type="PANTHER" id="PTHR43056">
    <property type="entry name" value="PEPTIDASE S9 PROLYL OLIGOPEPTIDASE"/>
    <property type="match status" value="1"/>
</dbReference>
<keyword evidence="2" id="KW-0645">Protease</keyword>
<dbReference type="InterPro" id="IPR001375">
    <property type="entry name" value="Peptidase_S9_cat"/>
</dbReference>
<dbReference type="Gene3D" id="3.40.50.1820">
    <property type="entry name" value="alpha/beta hydrolase"/>
    <property type="match status" value="1"/>
</dbReference>
<dbReference type="Proteomes" id="UP000199691">
    <property type="component" value="Unassembled WGS sequence"/>
</dbReference>
<evidence type="ECO:0000259" key="1">
    <source>
        <dbReference type="Pfam" id="PF00326"/>
    </source>
</evidence>
<keyword evidence="2" id="KW-0031">Aminopeptidase</keyword>
<protein>
    <submittedName>
        <fullName evidence="2">Dipeptidyl aminopeptidase/acylaminoacyl peptidase</fullName>
    </submittedName>
</protein>
<dbReference type="InterPro" id="IPR050585">
    <property type="entry name" value="Xaa-Pro_dipeptidyl-ppase/CocE"/>
</dbReference>
<dbReference type="AlphaFoldDB" id="A0A1H0X6U8"/>
<dbReference type="GO" id="GO:0004177">
    <property type="term" value="F:aminopeptidase activity"/>
    <property type="evidence" value="ECO:0007669"/>
    <property type="project" value="UniProtKB-KW"/>
</dbReference>
<reference evidence="3" key="1">
    <citation type="submission" date="2016-10" db="EMBL/GenBank/DDBJ databases">
        <authorList>
            <person name="Varghese N."/>
            <person name="Submissions S."/>
        </authorList>
    </citation>
    <scope>NUCLEOTIDE SEQUENCE [LARGE SCALE GENOMIC DNA]</scope>
    <source>
        <strain evidence="3">CGMCC 4.6609</strain>
    </source>
</reference>
<dbReference type="SUPFAM" id="SSF82171">
    <property type="entry name" value="DPP6 N-terminal domain-like"/>
    <property type="match status" value="1"/>
</dbReference>
<evidence type="ECO:0000313" key="3">
    <source>
        <dbReference type="Proteomes" id="UP000199691"/>
    </source>
</evidence>
<dbReference type="InterPro" id="IPR029058">
    <property type="entry name" value="AB_hydrolase_fold"/>
</dbReference>
<dbReference type="RefSeq" id="WP_090105625.1">
    <property type="nucleotide sequence ID" value="NZ_FNIX01000042.1"/>
</dbReference>
<evidence type="ECO:0000313" key="2">
    <source>
        <dbReference type="EMBL" id="SDP98640.1"/>
    </source>
</evidence>
<dbReference type="PANTHER" id="PTHR43056:SF5">
    <property type="entry name" value="PEPTIDASE S9 PROLYL OLIGOPEPTIDASE CATALYTIC DOMAIN-CONTAINING PROTEIN"/>
    <property type="match status" value="1"/>
</dbReference>
<dbReference type="GO" id="GO:0006508">
    <property type="term" value="P:proteolysis"/>
    <property type="evidence" value="ECO:0007669"/>
    <property type="project" value="InterPro"/>
</dbReference>
<gene>
    <name evidence="2" type="ORF">SAMN05421507_14216</name>
</gene>
<organism evidence="2 3">
    <name type="scientific">Lentzea jiangxiensis</name>
    <dbReference type="NCBI Taxonomy" id="641025"/>
    <lineage>
        <taxon>Bacteria</taxon>
        <taxon>Bacillati</taxon>
        <taxon>Actinomycetota</taxon>
        <taxon>Actinomycetes</taxon>
        <taxon>Pseudonocardiales</taxon>
        <taxon>Pseudonocardiaceae</taxon>
        <taxon>Lentzea</taxon>
    </lineage>
</organism>
<dbReference type="Gene3D" id="2.120.10.30">
    <property type="entry name" value="TolB, C-terminal domain"/>
    <property type="match status" value="1"/>
</dbReference>
<keyword evidence="3" id="KW-1185">Reference proteome</keyword>
<proteinExistence type="predicted"/>
<dbReference type="InterPro" id="IPR011042">
    <property type="entry name" value="6-blade_b-propeller_TolB-like"/>
</dbReference>
<dbReference type="STRING" id="641025.SAMN05421507_14216"/>
<dbReference type="EMBL" id="FNIX01000042">
    <property type="protein sequence ID" value="SDP98640.1"/>
    <property type="molecule type" value="Genomic_DNA"/>
</dbReference>
<dbReference type="GO" id="GO:0008236">
    <property type="term" value="F:serine-type peptidase activity"/>
    <property type="evidence" value="ECO:0007669"/>
    <property type="project" value="InterPro"/>
</dbReference>
<keyword evidence="2" id="KW-0378">Hydrolase</keyword>
<name>A0A1H0X6U8_9PSEU</name>
<dbReference type="Pfam" id="PF00326">
    <property type="entry name" value="Peptidase_S9"/>
    <property type="match status" value="1"/>
</dbReference>
<accession>A0A1H0X6U8</accession>
<dbReference type="SUPFAM" id="SSF53474">
    <property type="entry name" value="alpha/beta-Hydrolases"/>
    <property type="match status" value="1"/>
</dbReference>
<sequence>MVKIASYGTWTSPITAGDTGATGGGFQWADLHGEQVWWAESRPAEGGRVALVRDGVEVLPAPWNARNRVHEYGGRPFVVLAHDRVAFTHWEDQRVYVFDPASPEPVPLTEAPRRHHGVRYSDLSAGPDGEVWCVRESVTGDARTDVHRDLVAITRSGEVRVLGASHHFMTGPKLSPDGTRFAWIGWNHPQMPWDGTELCVADVGSSEHRVVTGSETEAVCQFEWEGEDLLALTDPDGWWNLFRVRPDGSRENLAPCEQELGGPMWRLGNRWFATLSPGRYLVVRSGHLAVLDERSATVTDVQTDLPTWAADLSVRDGVVVCGAAGPTSDYAVVRLDLSNGELTYLTGGQRSPVSAYLPVPMERVFGDIPAYVYAPSNPDFAGPQDELPPYVVHVHGGPTGRALPKLDTDIAYFTSRGIGVVAVNYGGSTGYGRAFRERLRGQWGVVDVQDCAFVARRLAEEGVADPARLGIRGGSAGGWTAAASLTSTRVYRCGMVAFPILDLAGWTSQGGETHDFESRYVEGLAGALPEAAQRYAERSPSNKARSVSGPVLLLQGLEDEICPPEQANRFAADLAGSGIPHAYLTFEGEQHGFRKAENIRAALEAELSLYGQAFGFVPPGVPVLELGR</sequence>